<dbReference type="EMBL" id="CAJOAY010001756">
    <property type="protein sequence ID" value="CAF3882840.1"/>
    <property type="molecule type" value="Genomic_DNA"/>
</dbReference>
<dbReference type="Pfam" id="PF00566">
    <property type="entry name" value="RabGAP-TBC"/>
    <property type="match status" value="1"/>
</dbReference>
<dbReference type="OrthoDB" id="294251at2759"/>
<dbReference type="GO" id="GO:0031267">
    <property type="term" value="F:small GTPase binding"/>
    <property type="evidence" value="ECO:0007669"/>
    <property type="project" value="TreeGrafter"/>
</dbReference>
<dbReference type="InterPro" id="IPR000195">
    <property type="entry name" value="Rab-GAP-TBC_dom"/>
</dbReference>
<dbReference type="Proteomes" id="UP000663881">
    <property type="component" value="Unassembled WGS sequence"/>
</dbReference>
<reference evidence="3" key="1">
    <citation type="submission" date="2021-02" db="EMBL/GenBank/DDBJ databases">
        <authorList>
            <person name="Nowell W R."/>
        </authorList>
    </citation>
    <scope>NUCLEOTIDE SEQUENCE</scope>
</reference>
<name>A0A815P4B6_9BILA</name>
<comment type="caution">
    <text evidence="3">The sequence shown here is derived from an EMBL/GenBank/DDBJ whole genome shotgun (WGS) entry which is preliminary data.</text>
</comment>
<dbReference type="PROSITE" id="PS50086">
    <property type="entry name" value="TBC_RABGAP"/>
    <property type="match status" value="1"/>
</dbReference>
<feature type="compositionally biased region" description="Acidic residues" evidence="1">
    <location>
        <begin position="294"/>
        <end position="303"/>
    </location>
</feature>
<organism evidence="3 5">
    <name type="scientific">Adineta steineri</name>
    <dbReference type="NCBI Taxonomy" id="433720"/>
    <lineage>
        <taxon>Eukaryota</taxon>
        <taxon>Metazoa</taxon>
        <taxon>Spiralia</taxon>
        <taxon>Gnathifera</taxon>
        <taxon>Rotifera</taxon>
        <taxon>Eurotatoria</taxon>
        <taxon>Bdelloidea</taxon>
        <taxon>Adinetida</taxon>
        <taxon>Adinetidae</taxon>
        <taxon>Adineta</taxon>
    </lineage>
</organism>
<dbReference type="AlphaFoldDB" id="A0A815P4B6"/>
<dbReference type="Gene3D" id="1.10.472.80">
    <property type="entry name" value="Ypt/Rab-GAP domain of gyp1p, domain 3"/>
    <property type="match status" value="1"/>
</dbReference>
<gene>
    <name evidence="4" type="ORF">OKA104_LOCUS23230</name>
    <name evidence="3" type="ORF">VCS650_LOCUS39059</name>
</gene>
<dbReference type="SMART" id="SM00164">
    <property type="entry name" value="TBC"/>
    <property type="match status" value="1"/>
</dbReference>
<proteinExistence type="predicted"/>
<dbReference type="InterPro" id="IPR050302">
    <property type="entry name" value="Rab_GAP_TBC_domain"/>
</dbReference>
<dbReference type="PANTHER" id="PTHR47219:SF9">
    <property type="entry name" value="GTPASE ACTIVATING PROTEIN AND CENTROSOME-ASSOCIATED, ISOFORM B"/>
    <property type="match status" value="1"/>
</dbReference>
<evidence type="ECO:0000313" key="5">
    <source>
        <dbReference type="Proteomes" id="UP000663891"/>
    </source>
</evidence>
<feature type="region of interest" description="Disordered" evidence="1">
    <location>
        <begin position="278"/>
        <end position="306"/>
    </location>
</feature>
<accession>A0A815P4B6</accession>
<dbReference type="Proteomes" id="UP000663891">
    <property type="component" value="Unassembled WGS sequence"/>
</dbReference>
<sequence length="325" mass="37766">MLRRADFWKEEDEAPLLRLNRSFLPSEEIVDKIEDNKEDDTIVNTDHERIIYLDAERTFLGTAQRTTLMNVLSFLRNEFGSYHQAMSYVSGFLLLTHSPSKVIETMRQLHRTVLIGYWTEEPVAFATDAYVFDYLLADYDPELHKHLLNNYIFPETYAQKWFTTLCVNVLPFEALFRFFDIFITQSIAASSNIFLFQFALSLVKHVREELLQTKSVATIYQYLRLDSSLPQLNAKIDKLAMSIVEGAKDYDLSSYDFTQLRQKAFNEKLRVRLEAANRAHQENKENQNSCITSSDDDDDDDGENEKQTLSTAINGLVSHMKKLHI</sequence>
<dbReference type="EMBL" id="CAJNON010001239">
    <property type="protein sequence ID" value="CAF1443977.1"/>
    <property type="molecule type" value="Genomic_DNA"/>
</dbReference>
<evidence type="ECO:0000259" key="2">
    <source>
        <dbReference type="PROSITE" id="PS50086"/>
    </source>
</evidence>
<dbReference type="PANTHER" id="PTHR47219">
    <property type="entry name" value="RAB GTPASE-ACTIVATING PROTEIN 1-LIKE"/>
    <property type="match status" value="1"/>
</dbReference>
<evidence type="ECO:0000256" key="1">
    <source>
        <dbReference type="SAM" id="MobiDB-lite"/>
    </source>
</evidence>
<dbReference type="SUPFAM" id="SSF47923">
    <property type="entry name" value="Ypt/Rab-GAP domain of gyp1p"/>
    <property type="match status" value="2"/>
</dbReference>
<dbReference type="GO" id="GO:0005096">
    <property type="term" value="F:GTPase activator activity"/>
    <property type="evidence" value="ECO:0007669"/>
    <property type="project" value="TreeGrafter"/>
</dbReference>
<evidence type="ECO:0000313" key="3">
    <source>
        <dbReference type="EMBL" id="CAF1443977.1"/>
    </source>
</evidence>
<protein>
    <recommendedName>
        <fullName evidence="2">Rab-GAP TBC domain-containing protein</fullName>
    </recommendedName>
</protein>
<dbReference type="InterPro" id="IPR035969">
    <property type="entry name" value="Rab-GAP_TBC_sf"/>
</dbReference>
<feature type="domain" description="Rab-GAP TBC" evidence="2">
    <location>
        <begin position="1"/>
        <end position="186"/>
    </location>
</feature>
<evidence type="ECO:0000313" key="4">
    <source>
        <dbReference type="EMBL" id="CAF3882840.1"/>
    </source>
</evidence>